<evidence type="ECO:0000256" key="6">
    <source>
        <dbReference type="ARBA" id="ARBA00023316"/>
    </source>
</evidence>
<dbReference type="PANTHER" id="PTHR41533">
    <property type="entry name" value="L,D-TRANSPEPTIDASE HI_1667-RELATED"/>
    <property type="match status" value="1"/>
</dbReference>
<dbReference type="InterPro" id="IPR005490">
    <property type="entry name" value="LD_TPept_cat_dom"/>
</dbReference>
<dbReference type="InterPro" id="IPR036365">
    <property type="entry name" value="PGBD-like_sf"/>
</dbReference>
<evidence type="ECO:0000256" key="1">
    <source>
        <dbReference type="ARBA" id="ARBA00004752"/>
    </source>
</evidence>
<proteinExistence type="inferred from homology"/>
<dbReference type="Gene3D" id="2.40.440.10">
    <property type="entry name" value="L,D-transpeptidase catalytic domain-like"/>
    <property type="match status" value="1"/>
</dbReference>
<dbReference type="GO" id="GO:0008360">
    <property type="term" value="P:regulation of cell shape"/>
    <property type="evidence" value="ECO:0007669"/>
    <property type="project" value="UniProtKB-UniRule"/>
</dbReference>
<reference evidence="10 11" key="1">
    <citation type="submission" date="2016-10" db="EMBL/GenBank/DDBJ databases">
        <authorList>
            <person name="de Groot N.N."/>
        </authorList>
    </citation>
    <scope>NUCLEOTIDE SEQUENCE [LARGE SCALE GENOMIC DNA]</scope>
    <source>
        <strain evidence="10 11">DSM 25294</strain>
    </source>
</reference>
<dbReference type="Pfam" id="PF03734">
    <property type="entry name" value="YkuD"/>
    <property type="match status" value="1"/>
</dbReference>
<keyword evidence="11" id="KW-1185">Reference proteome</keyword>
<feature type="active site" description="Nucleophile" evidence="7">
    <location>
        <position position="445"/>
    </location>
</feature>
<accession>A0A1G8KWM7</accession>
<dbReference type="Gene3D" id="1.10.101.10">
    <property type="entry name" value="PGBD-like superfamily/PGBD"/>
    <property type="match status" value="1"/>
</dbReference>
<protein>
    <submittedName>
        <fullName evidence="10">Murein L,D-transpeptidase YcbB/YkuD</fullName>
    </submittedName>
</protein>
<evidence type="ECO:0000313" key="11">
    <source>
        <dbReference type="Proteomes" id="UP000199382"/>
    </source>
</evidence>
<dbReference type="Pfam" id="PF20142">
    <property type="entry name" value="Scaffold"/>
    <property type="match status" value="1"/>
</dbReference>
<evidence type="ECO:0000256" key="3">
    <source>
        <dbReference type="ARBA" id="ARBA00022679"/>
    </source>
</evidence>
<dbReference type="SUPFAM" id="SSF47090">
    <property type="entry name" value="PGBD-like"/>
    <property type="match status" value="1"/>
</dbReference>
<dbReference type="InterPro" id="IPR002477">
    <property type="entry name" value="Peptidoglycan-bd-like"/>
</dbReference>
<evidence type="ECO:0000313" key="10">
    <source>
        <dbReference type="EMBL" id="SDI47792.1"/>
    </source>
</evidence>
<feature type="domain" description="L,D-TPase catalytic" evidence="9">
    <location>
        <begin position="294"/>
        <end position="470"/>
    </location>
</feature>
<dbReference type="UniPathway" id="UPA00219"/>
<evidence type="ECO:0000256" key="2">
    <source>
        <dbReference type="ARBA" id="ARBA00005992"/>
    </source>
</evidence>
<dbReference type="CDD" id="cd16913">
    <property type="entry name" value="YkuD_like"/>
    <property type="match status" value="1"/>
</dbReference>
<dbReference type="GO" id="GO:0071555">
    <property type="term" value="P:cell wall organization"/>
    <property type="evidence" value="ECO:0007669"/>
    <property type="project" value="UniProtKB-UniRule"/>
</dbReference>
<dbReference type="PROSITE" id="PS52029">
    <property type="entry name" value="LD_TPASE"/>
    <property type="match status" value="1"/>
</dbReference>
<keyword evidence="3" id="KW-0808">Transferase</keyword>
<feature type="chain" id="PRO_5011724375" evidence="8">
    <location>
        <begin position="32"/>
        <end position="534"/>
    </location>
</feature>
<comment type="similarity">
    <text evidence="2">Belongs to the YkuD family.</text>
</comment>
<dbReference type="InterPro" id="IPR045380">
    <property type="entry name" value="LD_TPept_scaffold_dom"/>
</dbReference>
<dbReference type="GO" id="GO:0009252">
    <property type="term" value="P:peptidoglycan biosynthetic process"/>
    <property type="evidence" value="ECO:0007669"/>
    <property type="project" value="UniProtKB-UniPathway"/>
</dbReference>
<evidence type="ECO:0000256" key="4">
    <source>
        <dbReference type="ARBA" id="ARBA00022960"/>
    </source>
</evidence>
<gene>
    <name evidence="10" type="ORF">SAMN04488026_1003110</name>
</gene>
<dbReference type="SUPFAM" id="SSF141523">
    <property type="entry name" value="L,D-transpeptidase catalytic domain-like"/>
    <property type="match status" value="1"/>
</dbReference>
<sequence>MSILTKQRRLAVIVPVLLGALLFMSAFPVQAQDTAFRQSVAEASYGNEAVGAFYRTRDYQPIFTGAGDGPRRAALLRALQTADLHGLPAGRYDPEELKAAFRAAKSPRALGRAEVLAAKMFVQYAQDIQSGAMTPSKIDRSIVRDLPRRDQVEQLRAFATASPAGYLKSLPPKTPQYTALLAEKMRLQHTLEKGGWGARVPGSALKPGQSGDAVVALRNRLIAMGYLGRSASQHYDGNMQKAVQQFQLAHGLTPDGVAGEGTIKALNVPARERLASVLVAMERERWTNIPKGERHILVNIPEFTARIIDDGKVSFATRVVVGKNKDGQRTPEFSDVMEYMVINPTWNVPRSIATKEYLPQLKRNPNAVSHLKLVDSRGRTISRSAVNFAQYSASTFPFALKQPPSQRNALGQVKFMFPNKYNIYLHDTPSKSLFARDRRDFSHGCVRVADPKDLAYALLALQSDDPEGLFNTRLRTGAETRVNLDATVPVHIQYRTAFATPKGRMNYREDVYGRDAKIWAEMQKAGVSLELPGS</sequence>
<dbReference type="GO" id="GO:0016740">
    <property type="term" value="F:transferase activity"/>
    <property type="evidence" value="ECO:0007669"/>
    <property type="project" value="UniProtKB-KW"/>
</dbReference>
<dbReference type="InterPro" id="IPR038063">
    <property type="entry name" value="Transpep_catalytic_dom"/>
</dbReference>
<dbReference type="AlphaFoldDB" id="A0A1G8KWM7"/>
<dbReference type="OrthoDB" id="9778545at2"/>
<evidence type="ECO:0000256" key="7">
    <source>
        <dbReference type="PROSITE-ProRule" id="PRU01373"/>
    </source>
</evidence>
<comment type="pathway">
    <text evidence="1 7">Cell wall biogenesis; peptidoglycan biosynthesis.</text>
</comment>
<keyword evidence="4 7" id="KW-0133">Cell shape</keyword>
<dbReference type="InterPro" id="IPR052905">
    <property type="entry name" value="LD-transpeptidase_YkuD-like"/>
</dbReference>
<name>A0A1G8KWM7_9RHOB</name>
<evidence type="ECO:0000256" key="5">
    <source>
        <dbReference type="ARBA" id="ARBA00022984"/>
    </source>
</evidence>
<dbReference type="Pfam" id="PF01471">
    <property type="entry name" value="PG_binding_1"/>
    <property type="match status" value="1"/>
</dbReference>
<evidence type="ECO:0000259" key="9">
    <source>
        <dbReference type="PROSITE" id="PS52029"/>
    </source>
</evidence>
<feature type="signal peptide" evidence="8">
    <location>
        <begin position="1"/>
        <end position="31"/>
    </location>
</feature>
<evidence type="ECO:0000256" key="8">
    <source>
        <dbReference type="SAM" id="SignalP"/>
    </source>
</evidence>
<dbReference type="STRING" id="571298.SAMN04488026_1003110"/>
<keyword evidence="8" id="KW-0732">Signal</keyword>
<dbReference type="Proteomes" id="UP000199382">
    <property type="component" value="Unassembled WGS sequence"/>
</dbReference>
<keyword evidence="6 7" id="KW-0961">Cell wall biogenesis/degradation</keyword>
<keyword evidence="5 7" id="KW-0573">Peptidoglycan synthesis</keyword>
<dbReference type="GO" id="GO:0004180">
    <property type="term" value="F:carboxypeptidase activity"/>
    <property type="evidence" value="ECO:0007669"/>
    <property type="project" value="UniProtKB-ARBA"/>
</dbReference>
<dbReference type="InterPro" id="IPR036366">
    <property type="entry name" value="PGBDSf"/>
</dbReference>
<organism evidence="10 11">
    <name type="scientific">Aliiruegeria lutimaris</name>
    <dbReference type="NCBI Taxonomy" id="571298"/>
    <lineage>
        <taxon>Bacteria</taxon>
        <taxon>Pseudomonadati</taxon>
        <taxon>Pseudomonadota</taxon>
        <taxon>Alphaproteobacteria</taxon>
        <taxon>Rhodobacterales</taxon>
        <taxon>Roseobacteraceae</taxon>
        <taxon>Aliiruegeria</taxon>
    </lineage>
</organism>
<feature type="active site" description="Proton donor/acceptor" evidence="7">
    <location>
        <position position="426"/>
    </location>
</feature>
<dbReference type="EMBL" id="FNEK01000003">
    <property type="protein sequence ID" value="SDI47792.1"/>
    <property type="molecule type" value="Genomic_DNA"/>
</dbReference>
<dbReference type="RefSeq" id="WP_093148924.1">
    <property type="nucleotide sequence ID" value="NZ_FNEK01000003.1"/>
</dbReference>
<dbReference type="PANTHER" id="PTHR41533:SF2">
    <property type="entry name" value="BLR7131 PROTEIN"/>
    <property type="match status" value="1"/>
</dbReference>